<name>A0A0E0CWT9_9ORYZ</name>
<proteinExistence type="predicted"/>
<dbReference type="GO" id="GO:0070475">
    <property type="term" value="P:rRNA base methylation"/>
    <property type="evidence" value="ECO:0007669"/>
    <property type="project" value="TreeGrafter"/>
</dbReference>
<accession>A0A0E0CWT9</accession>
<evidence type="ECO:0008006" key="5">
    <source>
        <dbReference type="Google" id="ProtNLM"/>
    </source>
</evidence>
<sequence>MSVGIATWTPGVAGSVMAHAHSVSVAWSWQVVNLIPFNPIGSSSNFKTSSEHNVKKFQKILRGIYNIRTTIRQQMGQDIAGACGQLVVSLPDERSAGGATLLSDIEDIRI</sequence>
<keyword evidence="4" id="KW-1185">Reference proteome</keyword>
<dbReference type="PANTHER" id="PTHR30544">
    <property type="entry name" value="23S RRNA METHYLTRANSFERASE"/>
    <property type="match status" value="1"/>
</dbReference>
<dbReference type="AlphaFoldDB" id="A0A0E0CWT9"/>
<dbReference type="PANTHER" id="PTHR30544:SF8">
    <property type="entry name" value="RADICAL SAM SUPERFAMILY PROTEIN"/>
    <property type="match status" value="1"/>
</dbReference>
<organism evidence="3">
    <name type="scientific">Oryza meridionalis</name>
    <dbReference type="NCBI Taxonomy" id="40149"/>
    <lineage>
        <taxon>Eukaryota</taxon>
        <taxon>Viridiplantae</taxon>
        <taxon>Streptophyta</taxon>
        <taxon>Embryophyta</taxon>
        <taxon>Tracheophyta</taxon>
        <taxon>Spermatophyta</taxon>
        <taxon>Magnoliopsida</taxon>
        <taxon>Liliopsida</taxon>
        <taxon>Poales</taxon>
        <taxon>Poaceae</taxon>
        <taxon>BOP clade</taxon>
        <taxon>Oryzoideae</taxon>
        <taxon>Oryzeae</taxon>
        <taxon>Oryzinae</taxon>
        <taxon>Oryza</taxon>
    </lineage>
</organism>
<comment type="cofactor">
    <cofactor evidence="1">
        <name>[4Fe-4S] cluster</name>
        <dbReference type="ChEBI" id="CHEBI:49883"/>
    </cofactor>
</comment>
<dbReference type="EnsemblPlants" id="OMERI03G07210.3">
    <property type="protein sequence ID" value="OMERI03G07210.3"/>
    <property type="gene ID" value="OMERI03G07210"/>
</dbReference>
<keyword evidence="2" id="KW-0479">Metal-binding</keyword>
<dbReference type="InterPro" id="IPR013785">
    <property type="entry name" value="Aldolase_TIM"/>
</dbReference>
<dbReference type="Gene3D" id="3.20.20.70">
    <property type="entry name" value="Aldolase class I"/>
    <property type="match status" value="1"/>
</dbReference>
<protein>
    <recommendedName>
        <fullName evidence="5">Radical SAM core domain-containing protein</fullName>
    </recommendedName>
</protein>
<evidence type="ECO:0000256" key="2">
    <source>
        <dbReference type="ARBA" id="ARBA00022485"/>
    </source>
</evidence>
<evidence type="ECO:0000313" key="4">
    <source>
        <dbReference type="Proteomes" id="UP000008021"/>
    </source>
</evidence>
<evidence type="ECO:0000256" key="1">
    <source>
        <dbReference type="ARBA" id="ARBA00001966"/>
    </source>
</evidence>
<dbReference type="GO" id="GO:0030488">
    <property type="term" value="P:tRNA methylation"/>
    <property type="evidence" value="ECO:0007669"/>
    <property type="project" value="TreeGrafter"/>
</dbReference>
<keyword evidence="2" id="KW-0411">Iron-sulfur</keyword>
<reference evidence="3" key="2">
    <citation type="submission" date="2018-05" db="EMBL/GenBank/DDBJ databases">
        <title>OmerRS3 (Oryza meridionalis Reference Sequence Version 3).</title>
        <authorList>
            <person name="Zhang J."/>
            <person name="Kudrna D."/>
            <person name="Lee S."/>
            <person name="Talag J."/>
            <person name="Welchert J."/>
            <person name="Wing R.A."/>
        </authorList>
    </citation>
    <scope>NUCLEOTIDE SEQUENCE [LARGE SCALE GENOMIC DNA]</scope>
    <source>
        <strain evidence="3">cv. OR44</strain>
    </source>
</reference>
<dbReference type="HOGENOM" id="CLU_2175022_0_0_1"/>
<evidence type="ECO:0000313" key="3">
    <source>
        <dbReference type="EnsemblPlants" id="OMERI03G07210.3"/>
    </source>
</evidence>
<dbReference type="eggNOG" id="ENOG502QQ98">
    <property type="taxonomic scope" value="Eukaryota"/>
</dbReference>
<dbReference type="Proteomes" id="UP000008021">
    <property type="component" value="Chromosome 3"/>
</dbReference>
<dbReference type="InterPro" id="IPR040072">
    <property type="entry name" value="Methyltransferase_A"/>
</dbReference>
<dbReference type="Gramene" id="OMERI03G07210.3">
    <property type="protein sequence ID" value="OMERI03G07210.3"/>
    <property type="gene ID" value="OMERI03G07210"/>
</dbReference>
<keyword evidence="2" id="KW-0004">4Fe-4S</keyword>
<dbReference type="GO" id="GO:0051539">
    <property type="term" value="F:4 iron, 4 sulfur cluster binding"/>
    <property type="evidence" value="ECO:0007669"/>
    <property type="project" value="UniProtKB-KW"/>
</dbReference>
<reference evidence="3" key="1">
    <citation type="submission" date="2015-04" db="UniProtKB">
        <authorList>
            <consortium name="EnsemblPlants"/>
        </authorList>
    </citation>
    <scope>IDENTIFICATION</scope>
</reference>
<keyword evidence="2" id="KW-0408">Iron</keyword>